<dbReference type="Gene3D" id="3.30.710.10">
    <property type="entry name" value="Potassium Channel Kv1.1, Chain A"/>
    <property type="match status" value="1"/>
</dbReference>
<dbReference type="PANTHER" id="PTHR46306:SF1">
    <property type="entry name" value="BTB_POZ DOMAIN-CONTAINING PROTEIN 9"/>
    <property type="match status" value="1"/>
</dbReference>
<dbReference type="GO" id="GO:0048512">
    <property type="term" value="P:circadian behavior"/>
    <property type="evidence" value="ECO:0007669"/>
    <property type="project" value="TreeGrafter"/>
</dbReference>
<evidence type="ECO:0000256" key="1">
    <source>
        <dbReference type="ARBA" id="ARBA00020216"/>
    </source>
</evidence>
<feature type="domain" description="BTB" evidence="3">
    <location>
        <begin position="40"/>
        <end position="107"/>
    </location>
</feature>
<dbReference type="InterPro" id="IPR052407">
    <property type="entry name" value="BTB_POZ_domain_cont_9"/>
</dbReference>
<name>A0A6M2DMT7_XENCH</name>
<dbReference type="GO" id="GO:0005737">
    <property type="term" value="C:cytoplasm"/>
    <property type="evidence" value="ECO:0007669"/>
    <property type="project" value="TreeGrafter"/>
</dbReference>
<dbReference type="SUPFAM" id="SSF54695">
    <property type="entry name" value="POZ domain"/>
    <property type="match status" value="1"/>
</dbReference>
<dbReference type="Pfam" id="PF00754">
    <property type="entry name" value="F5_F8_type_C"/>
    <property type="match status" value="1"/>
</dbReference>
<evidence type="ECO:0000313" key="4">
    <source>
        <dbReference type="EMBL" id="NOV47244.1"/>
    </source>
</evidence>
<dbReference type="Pfam" id="PF07707">
    <property type="entry name" value="BACK"/>
    <property type="match status" value="1"/>
</dbReference>
<dbReference type="FunFam" id="2.60.120.260:FF:000051">
    <property type="entry name" value="BTB/POZ domain-containing protein 9"/>
    <property type="match status" value="1"/>
</dbReference>
<dbReference type="CDD" id="cd18287">
    <property type="entry name" value="BTB_POZ_BTBD9"/>
    <property type="match status" value="1"/>
</dbReference>
<dbReference type="InterPro" id="IPR011705">
    <property type="entry name" value="BACK"/>
</dbReference>
<reference evidence="4" key="1">
    <citation type="submission" date="2020-03" db="EMBL/GenBank/DDBJ databases">
        <title>Transcriptomic Profiling of the Digestive Tract of the Rat Flea, Xenopsylla cheopis, Following Blood Feeding and Infection with Yersinia pestis.</title>
        <authorList>
            <person name="Bland D.M."/>
            <person name="Martens C.A."/>
            <person name="Virtaneva K."/>
            <person name="Kanakabandi K."/>
            <person name="Long D."/>
            <person name="Rosenke R."/>
            <person name="Saturday G.A."/>
            <person name="Hoyt F.H."/>
            <person name="Bruno D.P."/>
            <person name="Ribeiro J.M.C."/>
            <person name="Hinnebusch J."/>
        </authorList>
    </citation>
    <scope>NUCLEOTIDE SEQUENCE</scope>
</reference>
<dbReference type="GO" id="GO:0050804">
    <property type="term" value="P:modulation of chemical synaptic transmission"/>
    <property type="evidence" value="ECO:0007669"/>
    <property type="project" value="TreeGrafter"/>
</dbReference>
<dbReference type="InterPro" id="IPR011333">
    <property type="entry name" value="SKP1/BTB/POZ_sf"/>
</dbReference>
<dbReference type="EMBL" id="GIIL01003518">
    <property type="protein sequence ID" value="NOV47244.1"/>
    <property type="molecule type" value="Transcribed_RNA"/>
</dbReference>
<sequence>MSSQHPYLNSEFCQTKFGDVDHVELLAQNLSNLYFSNDYSDVVLVVEDEKIPAHKVMLASRSEFFRALLFGGLKESNQDEIVLKEVPIKAFKELLKYIYTGHMSLQSLYHGTILDILGLAHEFGFIELEISISDYLQKILNVRNVCFVLDASRLYGLSQLTEICHSFMDRHAKYVLEDDSLLQLSSESLCEVLQRDSFYAPEIDIFKMVMRWCSVNTDKNAEKIIGCVRLSLIKLKDLLTIVRPMGIVKSDCLLDAIHEKVNVPDISLAHRGMLVLDENVATAALHAKVLQGEMRSALLDGDTRTYDMELGYTRHAITDDEDQFIIVKLGCRYIVNHIKMLLWDRDTRAYSYYIEISIDQESWERVIDYRQYLCRSWQHLYFPSRAIQYIKIVGTNNTVNKVFHLVSFEIMHSSSVPELQNDLVVPTENIATPEFSATVLEGVSRNRDALLNGDTSHYDWDSGYTCHQLGSGAILVQLGQPYIIGSIRLLLWDCDDRSYCYYIETSVNFVEWEVVADKRKEPCRSWQVLTFNPRPVVYIRILGTHNTANEVFHCVHLECPAQSLTFSYIFDNQDDEKPSRPSLPETAQEAEEAAGNSHNESFDMASA</sequence>
<dbReference type="Gene3D" id="1.25.40.420">
    <property type="match status" value="1"/>
</dbReference>
<dbReference type="InterPro" id="IPR008979">
    <property type="entry name" value="Galactose-bd-like_sf"/>
</dbReference>
<dbReference type="Gene3D" id="2.60.120.260">
    <property type="entry name" value="Galactose-binding domain-like"/>
    <property type="match status" value="2"/>
</dbReference>
<dbReference type="PROSITE" id="PS50097">
    <property type="entry name" value="BTB"/>
    <property type="match status" value="1"/>
</dbReference>
<dbReference type="AlphaFoldDB" id="A0A6M2DMT7"/>
<dbReference type="FunFam" id="1.25.40.420:FF:000005">
    <property type="entry name" value="BTB/POZ domain-containing protein 9"/>
    <property type="match status" value="1"/>
</dbReference>
<accession>A0A6M2DMT7</accession>
<feature type="region of interest" description="Disordered" evidence="2">
    <location>
        <begin position="573"/>
        <end position="607"/>
    </location>
</feature>
<dbReference type="FunFam" id="3.30.710.10:FF:000042">
    <property type="entry name" value="BTB/POZ domain-containing protein 9"/>
    <property type="match status" value="1"/>
</dbReference>
<dbReference type="SMART" id="SM00225">
    <property type="entry name" value="BTB"/>
    <property type="match status" value="1"/>
</dbReference>
<dbReference type="InterPro" id="IPR000210">
    <property type="entry name" value="BTB/POZ_dom"/>
</dbReference>
<dbReference type="SMART" id="SM00875">
    <property type="entry name" value="BACK"/>
    <property type="match status" value="1"/>
</dbReference>
<dbReference type="SUPFAM" id="SSF49785">
    <property type="entry name" value="Galactose-binding domain-like"/>
    <property type="match status" value="2"/>
</dbReference>
<evidence type="ECO:0000259" key="3">
    <source>
        <dbReference type="PROSITE" id="PS50097"/>
    </source>
</evidence>
<dbReference type="GO" id="GO:0008344">
    <property type="term" value="P:adult locomotory behavior"/>
    <property type="evidence" value="ECO:0007669"/>
    <property type="project" value="TreeGrafter"/>
</dbReference>
<evidence type="ECO:0000256" key="2">
    <source>
        <dbReference type="SAM" id="MobiDB-lite"/>
    </source>
</evidence>
<organism evidence="4">
    <name type="scientific">Xenopsylla cheopis</name>
    <name type="common">Oriental rat flea</name>
    <name type="synonym">Pulex cheopis</name>
    <dbReference type="NCBI Taxonomy" id="163159"/>
    <lineage>
        <taxon>Eukaryota</taxon>
        <taxon>Metazoa</taxon>
        <taxon>Ecdysozoa</taxon>
        <taxon>Arthropoda</taxon>
        <taxon>Hexapoda</taxon>
        <taxon>Insecta</taxon>
        <taxon>Pterygota</taxon>
        <taxon>Neoptera</taxon>
        <taxon>Endopterygota</taxon>
        <taxon>Siphonaptera</taxon>
        <taxon>Pulicidae</taxon>
        <taxon>Xenopsyllinae</taxon>
        <taxon>Xenopsylla</taxon>
    </lineage>
</organism>
<proteinExistence type="predicted"/>
<dbReference type="PANTHER" id="PTHR46306">
    <property type="entry name" value="BTB/POZ DOMAIN-CONTAINING PROTEIN 9"/>
    <property type="match status" value="1"/>
</dbReference>
<dbReference type="Pfam" id="PF00651">
    <property type="entry name" value="BTB"/>
    <property type="match status" value="1"/>
</dbReference>
<dbReference type="InterPro" id="IPR000421">
    <property type="entry name" value="FA58C"/>
</dbReference>
<protein>
    <recommendedName>
        <fullName evidence="1">BTB/POZ domain-containing protein 9</fullName>
    </recommendedName>
</protein>